<dbReference type="EMBL" id="AP028679">
    <property type="protein sequence ID" value="BEQ15281.1"/>
    <property type="molecule type" value="Genomic_DNA"/>
</dbReference>
<dbReference type="Gene3D" id="3.40.190.10">
    <property type="entry name" value="Periplasmic binding protein-like II"/>
    <property type="match status" value="1"/>
</dbReference>
<feature type="chain" id="PRO_5043874315" description="Tripartite tricarboxylate transporter substrate binding protein" evidence="2">
    <location>
        <begin position="28"/>
        <end position="326"/>
    </location>
</feature>
<dbReference type="InterPro" id="IPR042100">
    <property type="entry name" value="Bug_dom1"/>
</dbReference>
<dbReference type="SUPFAM" id="SSF53850">
    <property type="entry name" value="Periplasmic binding protein-like II"/>
    <property type="match status" value="1"/>
</dbReference>
<evidence type="ECO:0000256" key="2">
    <source>
        <dbReference type="SAM" id="SignalP"/>
    </source>
</evidence>
<keyword evidence="2" id="KW-0732">Signal</keyword>
<evidence type="ECO:0000313" key="3">
    <source>
        <dbReference type="EMBL" id="BEQ15281.1"/>
    </source>
</evidence>
<dbReference type="RefSeq" id="WP_338599485.1">
    <property type="nucleotide sequence ID" value="NZ_AP028679.1"/>
</dbReference>
<name>A0AAU9EN11_9BACT</name>
<organism evidence="3 4">
    <name type="scientific">Desulfoferula mesophila</name>
    <dbReference type="NCBI Taxonomy" id="3058419"/>
    <lineage>
        <taxon>Bacteria</taxon>
        <taxon>Pseudomonadati</taxon>
        <taxon>Thermodesulfobacteriota</taxon>
        <taxon>Desulfarculia</taxon>
        <taxon>Desulfarculales</taxon>
        <taxon>Desulfarculaceae</taxon>
        <taxon>Desulfoferula</taxon>
    </lineage>
</organism>
<dbReference type="Pfam" id="PF03401">
    <property type="entry name" value="TctC"/>
    <property type="match status" value="1"/>
</dbReference>
<dbReference type="AlphaFoldDB" id="A0AAU9EN11"/>
<sequence>MSDSRFLRIVLGSLLLVCLAFAGPAFAAYPEKPVNLLIPYGGGGSTDVTARMLANLAQKDFPKPIVVVNKPGGGGVLMHELLAQAKPDGYTLGIVSTGVLTRTPFLRKVRYDPEKDFTYILLYALWQYGLVVQADSPWKTLDEFLDYAKANPGKVTYSTAGTGSAQYLAMEYLAQLKGIKWTHIPCKGGIAAVTALLGGHVMACAQATEWKPYVESGQLRLLAVLGGQRIPAFPKVKTLKELGYDYEVISGPGLAGPAGMPPEVVAFITKAFTKAAHEKEFLDLLNKLEMLPFDLNKAQFEAYIKKSVPEKRKLVNSLGLGYEQSK</sequence>
<dbReference type="Gene3D" id="3.40.190.150">
    <property type="entry name" value="Bordetella uptake gene, domain 1"/>
    <property type="match status" value="1"/>
</dbReference>
<accession>A0AAU9EN11</accession>
<evidence type="ECO:0000256" key="1">
    <source>
        <dbReference type="ARBA" id="ARBA00006987"/>
    </source>
</evidence>
<reference evidence="4" key="1">
    <citation type="journal article" date="2023" name="Arch. Microbiol.">
        <title>Desulfoferula mesophilus gen. nov. sp. nov., a mesophilic sulfate-reducing bacterium isolated from a brackish lake sediment.</title>
        <authorList>
            <person name="Watanabe T."/>
            <person name="Yabe T."/>
            <person name="Tsuji J.M."/>
            <person name="Fukui M."/>
        </authorList>
    </citation>
    <scope>NUCLEOTIDE SEQUENCE [LARGE SCALE GENOMIC DNA]</scope>
    <source>
        <strain evidence="4">12FAK</strain>
    </source>
</reference>
<dbReference type="PIRSF" id="PIRSF017082">
    <property type="entry name" value="YflP"/>
    <property type="match status" value="1"/>
</dbReference>
<dbReference type="PANTHER" id="PTHR42928">
    <property type="entry name" value="TRICARBOXYLATE-BINDING PROTEIN"/>
    <property type="match status" value="1"/>
</dbReference>
<evidence type="ECO:0008006" key="5">
    <source>
        <dbReference type="Google" id="ProtNLM"/>
    </source>
</evidence>
<dbReference type="CDD" id="cd07012">
    <property type="entry name" value="PBP2_Bug_TTT"/>
    <property type="match status" value="1"/>
</dbReference>
<gene>
    <name evidence="3" type="ORF">FAK_23470</name>
</gene>
<keyword evidence="4" id="KW-1185">Reference proteome</keyword>
<dbReference type="KEGG" id="dmp:FAK_23470"/>
<dbReference type="InterPro" id="IPR005064">
    <property type="entry name" value="BUG"/>
</dbReference>
<protein>
    <recommendedName>
        <fullName evidence="5">Tripartite tricarboxylate transporter substrate binding protein</fullName>
    </recommendedName>
</protein>
<dbReference type="PANTHER" id="PTHR42928:SF5">
    <property type="entry name" value="BLR1237 PROTEIN"/>
    <property type="match status" value="1"/>
</dbReference>
<evidence type="ECO:0000313" key="4">
    <source>
        <dbReference type="Proteomes" id="UP001366166"/>
    </source>
</evidence>
<proteinExistence type="inferred from homology"/>
<comment type="similarity">
    <text evidence="1">Belongs to the UPF0065 (bug) family.</text>
</comment>
<dbReference type="Proteomes" id="UP001366166">
    <property type="component" value="Chromosome"/>
</dbReference>
<feature type="signal peptide" evidence="2">
    <location>
        <begin position="1"/>
        <end position="27"/>
    </location>
</feature>